<dbReference type="InterPro" id="IPR006180">
    <property type="entry name" value="3-OHacyl-CoA_DH_CS"/>
</dbReference>
<dbReference type="InterPro" id="IPR022694">
    <property type="entry name" value="3-OHacyl-CoA_DH"/>
</dbReference>
<dbReference type="GO" id="GO:0003857">
    <property type="term" value="F:(3S)-3-hydroxyacyl-CoA dehydrogenase (NAD+) activity"/>
    <property type="evidence" value="ECO:0007669"/>
    <property type="project" value="UniProtKB-EC"/>
</dbReference>
<evidence type="ECO:0000256" key="2">
    <source>
        <dbReference type="ARBA" id="ARBA00005005"/>
    </source>
</evidence>
<keyword evidence="7 12" id="KW-0520">NAD</keyword>
<feature type="binding site" evidence="12">
    <location>
        <position position="135"/>
    </location>
    <ligand>
        <name>NAD(+)</name>
        <dbReference type="ChEBI" id="CHEBI:57540"/>
    </ligand>
</feature>
<evidence type="ECO:0000256" key="7">
    <source>
        <dbReference type="ARBA" id="ARBA00023027"/>
    </source>
</evidence>
<comment type="catalytic activity">
    <reaction evidence="10">
        <text>a (3S)-3-hydroxyacyl-CoA + NAD(+) = a 3-oxoacyl-CoA + NADH + H(+)</text>
        <dbReference type="Rhea" id="RHEA:22432"/>
        <dbReference type="ChEBI" id="CHEBI:15378"/>
        <dbReference type="ChEBI" id="CHEBI:57318"/>
        <dbReference type="ChEBI" id="CHEBI:57540"/>
        <dbReference type="ChEBI" id="CHEBI:57945"/>
        <dbReference type="ChEBI" id="CHEBI:90726"/>
        <dbReference type="EC" id="1.1.1.35"/>
    </reaction>
</comment>
<feature type="binding site" evidence="12">
    <location>
        <position position="140"/>
    </location>
    <ligand>
        <name>NAD(+)</name>
        <dbReference type="ChEBI" id="CHEBI:57540"/>
    </ligand>
</feature>
<evidence type="ECO:0000259" key="14">
    <source>
        <dbReference type="Pfam" id="PF00725"/>
    </source>
</evidence>
<evidence type="ECO:0000256" key="12">
    <source>
        <dbReference type="PIRSR" id="PIRSR000105-2"/>
    </source>
</evidence>
<evidence type="ECO:0000256" key="9">
    <source>
        <dbReference type="ARBA" id="ARBA00023128"/>
    </source>
</evidence>
<dbReference type="SUPFAM" id="SSF51735">
    <property type="entry name" value="NAD(P)-binding Rossmann-fold domains"/>
    <property type="match status" value="1"/>
</dbReference>
<dbReference type="Proteomes" id="UP001150569">
    <property type="component" value="Unassembled WGS sequence"/>
</dbReference>
<evidence type="ECO:0000256" key="1">
    <source>
        <dbReference type="ARBA" id="ARBA00004305"/>
    </source>
</evidence>
<dbReference type="InterPro" id="IPR013328">
    <property type="entry name" value="6PGD_dom2"/>
</dbReference>
<evidence type="ECO:0000259" key="15">
    <source>
        <dbReference type="Pfam" id="PF02737"/>
    </source>
</evidence>
<dbReference type="Gene3D" id="1.10.1040.10">
    <property type="entry name" value="N-(1-d-carboxylethyl)-l-norvaline Dehydrogenase, domain 2"/>
    <property type="match status" value="1"/>
</dbReference>
<dbReference type="SUPFAM" id="SSF48179">
    <property type="entry name" value="6-phosphogluconate dehydrogenase C-terminal domain-like"/>
    <property type="match status" value="1"/>
</dbReference>
<dbReference type="EMBL" id="JANBPT010000207">
    <property type="protein sequence ID" value="KAJ1925791.1"/>
    <property type="molecule type" value="Genomic_DNA"/>
</dbReference>
<dbReference type="PANTHER" id="PTHR43561">
    <property type="match status" value="1"/>
</dbReference>
<feature type="binding site" evidence="12">
    <location>
        <begin position="47"/>
        <end position="52"/>
    </location>
    <ligand>
        <name>NAD(+)</name>
        <dbReference type="ChEBI" id="CHEBI:57540"/>
    </ligand>
</feature>
<evidence type="ECO:0000313" key="16">
    <source>
        <dbReference type="EMBL" id="KAJ1925791.1"/>
    </source>
</evidence>
<dbReference type="InterPro" id="IPR052242">
    <property type="entry name" value="Mito_3-hydroxyacyl-CoA_DH"/>
</dbReference>
<sequence>MYARQVQILRHLRPATLANTARPSPAVRALSTNTDAAHPIKHVVVYGSGLMGSGIVQVAATYNYQVTMVDLNPAMLDKGTGYIRSSLKRVARKKFAEDEAQQKHFIEDILSRVQTSTDPLAAAEQADLVVEAIVENVATKRNLFSSLDGVAPPHTIFTSNTSSLPIGQLAEVTARPTKFAGLHFFNPVPQMKLVEVVKTNDTAPEVIETLVDFCKSLKKAPVQCKDTPGFIVNRLLVPYMTEAIRLVERGVASPEDVDTAMKLGAGYPMGPFELVDYIGLDTTKFILDGWYKSGEGLAGDKLVAPSEKLNKLVESGRLGRKSGEGFYKY</sequence>
<accession>A0A9W8AG15</accession>
<feature type="binding site" evidence="12">
    <location>
        <position position="162"/>
    </location>
    <ligand>
        <name>NAD(+)</name>
        <dbReference type="ChEBI" id="CHEBI:57540"/>
    </ligand>
</feature>
<feature type="binding site" evidence="13">
    <location>
        <position position="93"/>
    </location>
    <ligand>
        <name>CoA</name>
        <dbReference type="ChEBI" id="CHEBI:57287"/>
    </ligand>
</feature>
<dbReference type="OrthoDB" id="5958943at2759"/>
<dbReference type="GO" id="GO:0005759">
    <property type="term" value="C:mitochondrial matrix"/>
    <property type="evidence" value="ECO:0007669"/>
    <property type="project" value="UniProtKB-SubCell"/>
</dbReference>
<keyword evidence="6" id="KW-0560">Oxidoreductase</keyword>
<feature type="domain" description="3-hydroxyacyl-CoA dehydrogenase NAD binding" evidence="15">
    <location>
        <begin position="42"/>
        <end position="227"/>
    </location>
</feature>
<dbReference type="Pfam" id="PF02737">
    <property type="entry name" value="3HCDH_N"/>
    <property type="match status" value="1"/>
</dbReference>
<gene>
    <name evidence="16" type="ORF">IWQ60_004334</name>
</gene>
<feature type="binding site" evidence="12">
    <location>
        <position position="321"/>
    </location>
    <ligand>
        <name>NAD(+)</name>
        <dbReference type="ChEBI" id="CHEBI:57540"/>
    </ligand>
</feature>
<comment type="caution">
    <text evidence="16">The sequence shown here is derived from an EMBL/GenBank/DDBJ whole genome shotgun (WGS) entry which is preliminary data.</text>
</comment>
<comment type="pathway">
    <text evidence="2">Lipid metabolism; fatty acid beta-oxidation.</text>
</comment>
<protein>
    <recommendedName>
        <fullName evidence="4">3-hydroxyacyl-CoA dehydrogenase</fullName>
        <ecNumber evidence="4">1.1.1.35</ecNumber>
    </recommendedName>
</protein>
<dbReference type="PIRSF" id="PIRSF000105">
    <property type="entry name" value="HCDH"/>
    <property type="match status" value="1"/>
</dbReference>
<dbReference type="AlphaFoldDB" id="A0A9W8AG15"/>
<feature type="domain" description="3-hydroxyacyl-CoA dehydrogenase C-terminal" evidence="14">
    <location>
        <begin position="229"/>
        <end position="329"/>
    </location>
</feature>
<evidence type="ECO:0000256" key="3">
    <source>
        <dbReference type="ARBA" id="ARBA00009463"/>
    </source>
</evidence>
<proteinExistence type="inferred from homology"/>
<feature type="binding site" evidence="13">
    <location>
        <position position="86"/>
    </location>
    <ligand>
        <name>CoA</name>
        <dbReference type="ChEBI" id="CHEBI:57287"/>
    </ligand>
</feature>
<dbReference type="GO" id="GO:0006635">
    <property type="term" value="P:fatty acid beta-oxidation"/>
    <property type="evidence" value="ECO:0007669"/>
    <property type="project" value="TreeGrafter"/>
</dbReference>
<comment type="subcellular location">
    <subcellularLocation>
        <location evidence="1">Mitochondrion matrix</location>
    </subcellularLocation>
</comment>
<keyword evidence="9" id="KW-0496">Mitochondrion</keyword>
<evidence type="ECO:0000256" key="8">
    <source>
        <dbReference type="ARBA" id="ARBA00023098"/>
    </source>
</evidence>
<evidence type="ECO:0000256" key="6">
    <source>
        <dbReference type="ARBA" id="ARBA00023002"/>
    </source>
</evidence>
<evidence type="ECO:0000256" key="10">
    <source>
        <dbReference type="ARBA" id="ARBA00049556"/>
    </source>
</evidence>
<dbReference type="GO" id="GO:0070403">
    <property type="term" value="F:NAD+ binding"/>
    <property type="evidence" value="ECO:0007669"/>
    <property type="project" value="InterPro"/>
</dbReference>
<dbReference type="EC" id="1.1.1.35" evidence="4"/>
<keyword evidence="8" id="KW-0443">Lipid metabolism</keyword>
<evidence type="ECO:0000256" key="11">
    <source>
        <dbReference type="PIRSR" id="PIRSR000105-1"/>
    </source>
</evidence>
<keyword evidence="17" id="KW-1185">Reference proteome</keyword>
<dbReference type="Pfam" id="PF00725">
    <property type="entry name" value="3HCDH"/>
    <property type="match status" value="1"/>
</dbReference>
<evidence type="ECO:0000313" key="17">
    <source>
        <dbReference type="Proteomes" id="UP001150569"/>
    </source>
</evidence>
<dbReference type="FunFam" id="3.40.50.720:FF:000009">
    <property type="entry name" value="Fatty oxidation complex, alpha subunit"/>
    <property type="match status" value="1"/>
</dbReference>
<dbReference type="InterPro" id="IPR036291">
    <property type="entry name" value="NAD(P)-bd_dom_sf"/>
</dbReference>
<feature type="binding site" evidence="12">
    <location>
        <position position="70"/>
    </location>
    <ligand>
        <name>NAD(+)</name>
        <dbReference type="ChEBI" id="CHEBI:57540"/>
    </ligand>
</feature>
<evidence type="ECO:0000256" key="5">
    <source>
        <dbReference type="ARBA" id="ARBA00022832"/>
    </source>
</evidence>
<organism evidence="16 17">
    <name type="scientific">Tieghemiomyces parasiticus</name>
    <dbReference type="NCBI Taxonomy" id="78921"/>
    <lineage>
        <taxon>Eukaryota</taxon>
        <taxon>Fungi</taxon>
        <taxon>Fungi incertae sedis</taxon>
        <taxon>Zoopagomycota</taxon>
        <taxon>Kickxellomycotina</taxon>
        <taxon>Dimargaritomycetes</taxon>
        <taxon>Dimargaritales</taxon>
        <taxon>Dimargaritaceae</taxon>
        <taxon>Tieghemiomyces</taxon>
    </lineage>
</organism>
<evidence type="ECO:0000256" key="13">
    <source>
        <dbReference type="PIRSR" id="PIRSR000105-3"/>
    </source>
</evidence>
<dbReference type="InterPro" id="IPR008927">
    <property type="entry name" value="6-PGluconate_DH-like_C_sf"/>
</dbReference>
<dbReference type="PANTHER" id="PTHR43561:SF3">
    <property type="entry name" value="HYDROXYACYL-COENZYME A DEHYDROGENASE, MITOCHONDRIAL"/>
    <property type="match status" value="1"/>
</dbReference>
<dbReference type="PROSITE" id="PS00067">
    <property type="entry name" value="3HCDH"/>
    <property type="match status" value="1"/>
</dbReference>
<reference evidence="16" key="1">
    <citation type="submission" date="2022-07" db="EMBL/GenBank/DDBJ databases">
        <title>Phylogenomic reconstructions and comparative analyses of Kickxellomycotina fungi.</title>
        <authorList>
            <person name="Reynolds N.K."/>
            <person name="Stajich J.E."/>
            <person name="Barry K."/>
            <person name="Grigoriev I.V."/>
            <person name="Crous P."/>
            <person name="Smith M.E."/>
        </authorList>
    </citation>
    <scope>NUCLEOTIDE SEQUENCE</scope>
    <source>
        <strain evidence="16">RSA 861</strain>
    </source>
</reference>
<dbReference type="InterPro" id="IPR006176">
    <property type="entry name" value="3-OHacyl-CoA_DH_NAD-bd"/>
</dbReference>
<feature type="binding site" evidence="13">
    <location>
        <position position="162"/>
    </location>
    <ligand>
        <name>CoA</name>
        <dbReference type="ChEBI" id="CHEBI:57287"/>
    </ligand>
</feature>
<evidence type="ECO:0000256" key="4">
    <source>
        <dbReference type="ARBA" id="ARBA00013000"/>
    </source>
</evidence>
<dbReference type="InterPro" id="IPR006108">
    <property type="entry name" value="3HC_DH_C"/>
</dbReference>
<keyword evidence="5" id="KW-0276">Fatty acid metabolism</keyword>
<feature type="binding site" evidence="12">
    <location>
        <position position="186"/>
    </location>
    <ligand>
        <name>NAD(+)</name>
        <dbReference type="ChEBI" id="CHEBI:57540"/>
    </ligand>
</feature>
<comment type="similarity">
    <text evidence="3">Belongs to the 3-hydroxyacyl-CoA dehydrogenase family.</text>
</comment>
<dbReference type="Gene3D" id="3.40.50.720">
    <property type="entry name" value="NAD(P)-binding Rossmann-like Domain"/>
    <property type="match status" value="1"/>
</dbReference>
<feature type="site" description="Important for catalytic activity" evidence="11">
    <location>
        <position position="183"/>
    </location>
</feature>
<name>A0A9W8AG15_9FUNG</name>